<feature type="compositionally biased region" description="Basic and acidic residues" evidence="5">
    <location>
        <begin position="1"/>
        <end position="11"/>
    </location>
</feature>
<dbReference type="GO" id="GO:0016020">
    <property type="term" value="C:membrane"/>
    <property type="evidence" value="ECO:0007669"/>
    <property type="project" value="UniProtKB-SubCell"/>
</dbReference>
<evidence type="ECO:0000256" key="1">
    <source>
        <dbReference type="ARBA" id="ARBA00004141"/>
    </source>
</evidence>
<dbReference type="InterPro" id="IPR018820">
    <property type="entry name" value="BRE4-related_DUF2421"/>
</dbReference>
<feature type="domain" description="Putative ER transporter 6TM N-terminal" evidence="8">
    <location>
        <begin position="156"/>
        <end position="497"/>
    </location>
</feature>
<organism evidence="10 11">
    <name type="scientific">Lasallia pustulata</name>
    <dbReference type="NCBI Taxonomy" id="136370"/>
    <lineage>
        <taxon>Eukaryota</taxon>
        <taxon>Fungi</taxon>
        <taxon>Dikarya</taxon>
        <taxon>Ascomycota</taxon>
        <taxon>Pezizomycotina</taxon>
        <taxon>Lecanoromycetes</taxon>
        <taxon>OSLEUM clade</taxon>
        <taxon>Umbilicariomycetidae</taxon>
        <taxon>Umbilicariales</taxon>
        <taxon>Umbilicariaceae</taxon>
        <taxon>Lasallia</taxon>
    </lineage>
</organism>
<evidence type="ECO:0000256" key="3">
    <source>
        <dbReference type="ARBA" id="ARBA00022989"/>
    </source>
</evidence>
<evidence type="ECO:0000259" key="9">
    <source>
        <dbReference type="Pfam" id="PF13515"/>
    </source>
</evidence>
<evidence type="ECO:0000256" key="6">
    <source>
        <dbReference type="SAM" id="Phobius"/>
    </source>
</evidence>
<feature type="transmembrane region" description="Helical" evidence="6">
    <location>
        <begin position="657"/>
        <end position="674"/>
    </location>
</feature>
<reference evidence="11" key="1">
    <citation type="submission" date="2017-03" db="EMBL/GenBank/DDBJ databases">
        <authorList>
            <person name="Sharma R."/>
            <person name="Thines M."/>
        </authorList>
    </citation>
    <scope>NUCLEOTIDE SEQUENCE [LARGE SCALE GENOMIC DNA]</scope>
</reference>
<evidence type="ECO:0000256" key="5">
    <source>
        <dbReference type="SAM" id="MobiDB-lite"/>
    </source>
</evidence>
<keyword evidence="2 6" id="KW-0812">Transmembrane</keyword>
<feature type="transmembrane region" description="Helical" evidence="6">
    <location>
        <begin position="686"/>
        <end position="706"/>
    </location>
</feature>
<dbReference type="InterPro" id="IPR049453">
    <property type="entry name" value="Memb_transporter_dom"/>
</dbReference>
<feature type="transmembrane region" description="Helical" evidence="6">
    <location>
        <begin position="758"/>
        <end position="776"/>
    </location>
</feature>
<proteinExistence type="predicted"/>
<keyword evidence="11" id="KW-1185">Reference proteome</keyword>
<feature type="transmembrane region" description="Helical" evidence="6">
    <location>
        <begin position="220"/>
        <end position="239"/>
    </location>
</feature>
<dbReference type="EMBL" id="FWEW01003824">
    <property type="protein sequence ID" value="SLM41321.1"/>
    <property type="molecule type" value="Genomic_DNA"/>
</dbReference>
<dbReference type="Pfam" id="PF10337">
    <property type="entry name" value="ArAE_2_N"/>
    <property type="match status" value="2"/>
</dbReference>
<feature type="transmembrane region" description="Helical" evidence="6">
    <location>
        <begin position="85"/>
        <end position="103"/>
    </location>
</feature>
<keyword evidence="4 6" id="KW-0472">Membrane</keyword>
<evidence type="ECO:0000259" key="7">
    <source>
        <dbReference type="Pfam" id="PF10334"/>
    </source>
</evidence>
<evidence type="ECO:0000313" key="10">
    <source>
        <dbReference type="EMBL" id="SLM41321.1"/>
    </source>
</evidence>
<dbReference type="Proteomes" id="UP000192927">
    <property type="component" value="Unassembled WGS sequence"/>
</dbReference>
<feature type="domain" description="DUF2421" evidence="7">
    <location>
        <begin position="821"/>
        <end position="1048"/>
    </location>
</feature>
<keyword evidence="3 6" id="KW-1133">Transmembrane helix</keyword>
<name>A0A1W5DE56_9LECA</name>
<evidence type="ECO:0000256" key="2">
    <source>
        <dbReference type="ARBA" id="ARBA00022692"/>
    </source>
</evidence>
<dbReference type="Pfam" id="PF10334">
    <property type="entry name" value="BRE4"/>
    <property type="match status" value="1"/>
</dbReference>
<dbReference type="AlphaFoldDB" id="A0A1W5DE56"/>
<feature type="domain" description="Integral membrane bound transporter" evidence="9">
    <location>
        <begin position="671"/>
        <end position="817"/>
    </location>
</feature>
<accession>A0A1W5DE56</accession>
<dbReference type="InterPro" id="IPR018823">
    <property type="entry name" value="ArAE_2_N"/>
</dbReference>
<feature type="region of interest" description="Disordered" evidence="5">
    <location>
        <begin position="279"/>
        <end position="311"/>
    </location>
</feature>
<feature type="region of interest" description="Disordered" evidence="5">
    <location>
        <begin position="1"/>
        <end position="39"/>
    </location>
</feature>
<comment type="subcellular location">
    <subcellularLocation>
        <location evidence="1">Membrane</location>
        <topology evidence="1">Multi-pass membrane protein</topology>
    </subcellularLocation>
</comment>
<evidence type="ECO:0000259" key="8">
    <source>
        <dbReference type="Pfam" id="PF10337"/>
    </source>
</evidence>
<dbReference type="Pfam" id="PF13515">
    <property type="entry name" value="FUSC_2"/>
    <property type="match status" value="1"/>
</dbReference>
<evidence type="ECO:0000256" key="4">
    <source>
        <dbReference type="ARBA" id="ARBA00023136"/>
    </source>
</evidence>
<evidence type="ECO:0008006" key="12">
    <source>
        <dbReference type="Google" id="ProtNLM"/>
    </source>
</evidence>
<dbReference type="PANTHER" id="PTHR37994">
    <property type="entry name" value="ARAE_2_N DOMAIN-CONTAINING PROTEIN-RELATED"/>
    <property type="match status" value="1"/>
</dbReference>
<protein>
    <recommendedName>
        <fullName evidence="12">ER transporter 6TM N-terminal domain-containing protein</fullName>
    </recommendedName>
</protein>
<feature type="domain" description="Putative ER transporter 6TM N-terminal" evidence="8">
    <location>
        <begin position="51"/>
        <end position="140"/>
    </location>
</feature>
<feature type="transmembrane region" description="Helical" evidence="6">
    <location>
        <begin position="110"/>
        <end position="135"/>
    </location>
</feature>
<feature type="transmembrane region" description="Helical" evidence="6">
    <location>
        <begin position="796"/>
        <end position="820"/>
    </location>
</feature>
<sequence length="1078" mass="118289">MAGSAPREEVPRGPISREPSSGDDVKKPDDGTAEGPKRASLPVRIRDKLGLDIGTLCMMFKGSLPPTIAIAIYQATSVANRFSTIGYLIAIMSVLSLAIMPRAKFIQTMLFNIIGICIGSAIALLAMYCSVQARAHTTPSRPPSSGGPTPGAQVSQYNSSSSAVAAIWLFFNIYLVNTLRASRPQLQFPTILYSIFTNVSSTYSPQFSTMAQAMAFTEQLLTATLTGFAIATGVSFFVFPMTSRTVLLKQGTGCIKIVQEALKHQAAYLHSLENTDIFGSPIHQDDDTEGGSTTPDEKTKKTTGSGNTPVVPEAEKLKASVRALGELHGKLSADLAFAKREMAYGNLDAEDLDQIHILLRGILLPLTGMTSVVDILQRISDKHDYILSQANTAVKEWKSTKYSEDVEKARWNEIMKTLHTPIDAITQAMDEGLQHVLYALNLMKPPKGAEANRRKNDAANTSEDVEAKGDAVKPGDKQFAAHFEKRVERFAEQRILTMNSWSKRKIDAGRSPTGFGLVSEPPGDVDIRNWTEHDRSQRQLYLVLYLEFLLWSTGNSILDLVRFADSKVRDGTTSKKHWVVPGMKRLRKWAMNAFKPEDSSTEHTPDSSEVGSNFIAAGDSLQMQKDPEHLPPTNVWQRLGNAVRSASHILGSPESAFGFRVACATLSVGIVAYLRGTQHFFVEQRLFWAMIMISIGMTTTAGSGVFGFLGRIAGTLVAMCTSLIIWYIVDGKTAGAITMLWLFMFLELYFLIKYPRFAVIAVLSIVTQLLIVGYELQVRKVGEKVATSNGQPYYPIYLLAPYRLAVVSGGMAVAFIWTFFPYPLTARSQLRKDLGISLYLLAQFYGCVHTTIHMRLGGQSGDESDKGSPARKLQKAREKLFTKELVLLAGLRQHSAFTVWEPTFGGKFPKQQYDAIIQGVQNILNYMALISYSTRSFSSREDSRNKGPWMEAFNLLIQSLNVSSQEITSMLSLLSASVTSGNPLPPYLKPPSAFRLTARLEALDADILSIDHVAEPGYSAFAVMQVASGMISDDLEKLLANVKALVGEVDFSFKVISGSTASSTDGLMKEGGDKGKRD</sequence>
<evidence type="ECO:0000313" key="11">
    <source>
        <dbReference type="Proteomes" id="UP000192927"/>
    </source>
</evidence>
<feature type="region of interest" description="Disordered" evidence="5">
    <location>
        <begin position="447"/>
        <end position="471"/>
    </location>
</feature>
<dbReference type="PANTHER" id="PTHR37994:SF4">
    <property type="entry name" value="ER TRANSPORTER 6TM N-TERMINAL DOMAIN-CONTAINING PROTEIN-RELATED"/>
    <property type="match status" value="1"/>
</dbReference>